<sequence>MMRPDRSPRVPARRAVPAAVLGLGAALALTACGASGEDASGAWDRARAQLEGAQSVRMTTEVGTDAGVAGGGMGVPDATEVAGAVDGGDLLYTGEFRAGQHTARDEIRVVGGKQYHRFVVEERGGVAGPERPEYAQKWQEVPVGQGLSMRAVVDGLLAGVPAAGGLEGAAAEADGIRRSGEDAVRYVLEQPVAGAGDGTTRLKAFTVAEDDGALLTVETVAPGTEGTVTFSDWNAVEPVEAPAADEIAAPPAAPEPAPAG</sequence>
<dbReference type="PROSITE" id="PS51257">
    <property type="entry name" value="PROKAR_LIPOPROTEIN"/>
    <property type="match status" value="1"/>
</dbReference>
<dbReference type="EMBL" id="JACHMC010000001">
    <property type="protein sequence ID" value="MBB4883589.1"/>
    <property type="molecule type" value="Genomic_DNA"/>
</dbReference>
<evidence type="ECO:0008006" key="5">
    <source>
        <dbReference type="Google" id="ProtNLM"/>
    </source>
</evidence>
<feature type="compositionally biased region" description="Pro residues" evidence="1">
    <location>
        <begin position="251"/>
        <end position="260"/>
    </location>
</feature>
<feature type="compositionally biased region" description="Low complexity" evidence="1">
    <location>
        <begin position="240"/>
        <end position="250"/>
    </location>
</feature>
<evidence type="ECO:0000256" key="1">
    <source>
        <dbReference type="SAM" id="MobiDB-lite"/>
    </source>
</evidence>
<dbReference type="OrthoDB" id="9429738at2"/>
<feature type="region of interest" description="Disordered" evidence="1">
    <location>
        <begin position="240"/>
        <end position="260"/>
    </location>
</feature>
<gene>
    <name evidence="3" type="ORF">BJ976_001940</name>
</gene>
<proteinExistence type="predicted"/>
<evidence type="ECO:0000256" key="2">
    <source>
        <dbReference type="SAM" id="SignalP"/>
    </source>
</evidence>
<reference evidence="3 4" key="1">
    <citation type="submission" date="2020-08" db="EMBL/GenBank/DDBJ databases">
        <title>Sequencing the genomes of 1000 actinobacteria strains.</title>
        <authorList>
            <person name="Klenk H.-P."/>
        </authorList>
    </citation>
    <scope>NUCLEOTIDE SEQUENCE [LARGE SCALE GENOMIC DNA]</scope>
    <source>
        <strain evidence="3 4">DSM 19079</strain>
    </source>
</reference>
<dbReference type="Proteomes" id="UP000560081">
    <property type="component" value="Unassembled WGS sequence"/>
</dbReference>
<feature type="signal peptide" evidence="2">
    <location>
        <begin position="1"/>
        <end position="33"/>
    </location>
</feature>
<dbReference type="Gene3D" id="2.50.20.20">
    <property type="match status" value="1"/>
</dbReference>
<name>A0A4Y8WWC6_9MICC</name>
<evidence type="ECO:0000313" key="3">
    <source>
        <dbReference type="EMBL" id="MBB4883589.1"/>
    </source>
</evidence>
<dbReference type="AlphaFoldDB" id="A0A4Y8WWC6"/>
<accession>A0A4Y8WWC6</accession>
<keyword evidence="2" id="KW-0732">Signal</keyword>
<evidence type="ECO:0000313" key="4">
    <source>
        <dbReference type="Proteomes" id="UP000560081"/>
    </source>
</evidence>
<protein>
    <recommendedName>
        <fullName evidence="5">Lipoprotein</fullName>
    </recommendedName>
</protein>
<organism evidence="3 4">
    <name type="scientific">Micrococcus flavus</name>
    <dbReference type="NCBI Taxonomy" id="384602"/>
    <lineage>
        <taxon>Bacteria</taxon>
        <taxon>Bacillati</taxon>
        <taxon>Actinomycetota</taxon>
        <taxon>Actinomycetes</taxon>
        <taxon>Micrococcales</taxon>
        <taxon>Micrococcaceae</taxon>
        <taxon>Micrococcus</taxon>
    </lineage>
</organism>
<dbReference type="RefSeq" id="WP_135030716.1">
    <property type="nucleotide sequence ID" value="NZ_CBCSEN010000074.1"/>
</dbReference>
<comment type="caution">
    <text evidence="3">The sequence shown here is derived from an EMBL/GenBank/DDBJ whole genome shotgun (WGS) entry which is preliminary data.</text>
</comment>
<keyword evidence="4" id="KW-1185">Reference proteome</keyword>
<feature type="chain" id="PRO_5038752298" description="Lipoprotein" evidence="2">
    <location>
        <begin position="34"/>
        <end position="260"/>
    </location>
</feature>